<evidence type="ECO:0000256" key="9">
    <source>
        <dbReference type="ARBA" id="ARBA00022989"/>
    </source>
</evidence>
<dbReference type="NCBIfam" id="TIGR04407">
    <property type="entry name" value="LptF_YjgP"/>
    <property type="match status" value="1"/>
</dbReference>
<evidence type="ECO:0000256" key="3">
    <source>
        <dbReference type="ARBA" id="ARBA00007725"/>
    </source>
</evidence>
<dbReference type="GO" id="GO:0015920">
    <property type="term" value="P:lipopolysaccharide transport"/>
    <property type="evidence" value="ECO:0007669"/>
    <property type="project" value="TreeGrafter"/>
</dbReference>
<reference evidence="13 14" key="1">
    <citation type="submission" date="2014-04" db="EMBL/GenBank/DDBJ databases">
        <title>Draft genome sequence of Hydrogenovibrio marinus MH-110, a model organism for aerobic H2 metabolism.</title>
        <authorList>
            <person name="Cha H.J."/>
            <person name="Jo B.H."/>
            <person name="Hwang B.H."/>
        </authorList>
    </citation>
    <scope>NUCLEOTIDE SEQUENCE [LARGE SCALE GENOMIC DNA]</scope>
    <source>
        <strain evidence="13 14">MH-110</strain>
    </source>
</reference>
<evidence type="ECO:0000256" key="12">
    <source>
        <dbReference type="SAM" id="Phobius"/>
    </source>
</evidence>
<evidence type="ECO:0000313" key="13">
    <source>
        <dbReference type="EMBL" id="KDN96673.1"/>
    </source>
</evidence>
<evidence type="ECO:0000256" key="1">
    <source>
        <dbReference type="ARBA" id="ARBA00002265"/>
    </source>
</evidence>
<evidence type="ECO:0000256" key="6">
    <source>
        <dbReference type="ARBA" id="ARBA00022475"/>
    </source>
</evidence>
<dbReference type="InterPro" id="IPR030922">
    <property type="entry name" value="LptF"/>
</dbReference>
<keyword evidence="5" id="KW-0813">Transport</keyword>
<evidence type="ECO:0000256" key="11">
    <source>
        <dbReference type="ARBA" id="ARBA00026081"/>
    </source>
</evidence>
<dbReference type="PANTHER" id="PTHR33529:SF7">
    <property type="entry name" value="LIPOPOLYSACCHARIDE EXPORT SYSTEM PERMEASE PROTEIN LPTF"/>
    <property type="match status" value="1"/>
</dbReference>
<dbReference type="Pfam" id="PF03739">
    <property type="entry name" value="LptF_LptG"/>
    <property type="match status" value="1"/>
</dbReference>
<feature type="transmembrane region" description="Helical" evidence="12">
    <location>
        <begin position="12"/>
        <end position="30"/>
    </location>
</feature>
<sequence length="372" mass="42145">MRILDKYLYKELYATFFAVFLVLSLITFGTEATKLLAVAVDGEIAPSAVLRALMYKMPPALEVILPLVALLSVMLSIGRLYQDQEMVVLNSCGISPGYFQKRVFWFLLPLALVTAWITLYVTPWSFKHERLLMLETQTATPLALLTPGKFNELPNGEGVFYAKSITDDKQLQSVWVRLNNEDRDVLMVAPRGKFEWIEGKLALVLFNGHSYEGLENGDSFTVRDFARFEGFLPEIQGAMPQKQKYEVPTAELWSSTSLENQALLQWRLVTPISIVVLGLLGLKMSKTAPREGRFSKVFLALVLYVVFNQLLVTTRDSMEHGAFPVIIGLWPIPILFLAFALYQGSLKPSWFEFPSWHHVQNKLTRKVTAKGE</sequence>
<accession>A0A066ZSB7</accession>
<comment type="caution">
    <text evidence="13">The sequence shown here is derived from an EMBL/GenBank/DDBJ whole genome shotgun (WGS) entry which is preliminary data.</text>
</comment>
<comment type="subcellular location">
    <subcellularLocation>
        <location evidence="2">Cell inner membrane</location>
        <topology evidence="2">Multi-pass membrane protein</topology>
    </subcellularLocation>
</comment>
<keyword evidence="8 12" id="KW-0812">Transmembrane</keyword>
<proteinExistence type="inferred from homology"/>
<feature type="transmembrane region" description="Helical" evidence="12">
    <location>
        <begin position="264"/>
        <end position="282"/>
    </location>
</feature>
<dbReference type="Proteomes" id="UP000027341">
    <property type="component" value="Unassembled WGS sequence"/>
</dbReference>
<organism evidence="13 14">
    <name type="scientific">Hydrogenovibrio marinus</name>
    <dbReference type="NCBI Taxonomy" id="28885"/>
    <lineage>
        <taxon>Bacteria</taxon>
        <taxon>Pseudomonadati</taxon>
        <taxon>Pseudomonadota</taxon>
        <taxon>Gammaproteobacteria</taxon>
        <taxon>Thiotrichales</taxon>
        <taxon>Piscirickettsiaceae</taxon>
        <taxon>Hydrogenovibrio</taxon>
    </lineage>
</organism>
<evidence type="ECO:0000256" key="4">
    <source>
        <dbReference type="ARBA" id="ARBA00014213"/>
    </source>
</evidence>
<comment type="function">
    <text evidence="1">Part of the ABC transporter complex LptBFG involved in the translocation of lipopolysaccharide (LPS) from the inner membrane to the outer membrane.</text>
</comment>
<dbReference type="RefSeq" id="WP_051623160.1">
    <property type="nucleotide sequence ID" value="NZ_AP020335.1"/>
</dbReference>
<evidence type="ECO:0000256" key="8">
    <source>
        <dbReference type="ARBA" id="ARBA00022692"/>
    </source>
</evidence>
<keyword evidence="7" id="KW-0997">Cell inner membrane</keyword>
<comment type="subunit">
    <text evidence="11">Component of the lipopolysaccharide transport and assembly complex. The LptBFG transporter is composed of two ATP-binding proteins (LptB) and two transmembrane proteins (LptF and LptG).</text>
</comment>
<dbReference type="AlphaFoldDB" id="A0A066ZSB7"/>
<gene>
    <name evidence="13" type="ORF">EI16_10505</name>
</gene>
<evidence type="ECO:0000256" key="10">
    <source>
        <dbReference type="ARBA" id="ARBA00023136"/>
    </source>
</evidence>
<dbReference type="InterPro" id="IPR005495">
    <property type="entry name" value="LptG/LptF_permease"/>
</dbReference>
<dbReference type="PANTHER" id="PTHR33529">
    <property type="entry name" value="SLR0882 PROTEIN-RELATED"/>
    <property type="match status" value="1"/>
</dbReference>
<name>A0A066ZSB7_HYDMR</name>
<feature type="transmembrane region" description="Helical" evidence="12">
    <location>
        <begin position="63"/>
        <end position="82"/>
    </location>
</feature>
<comment type="similarity">
    <text evidence="3">Belongs to the LptF/LptG family.</text>
</comment>
<feature type="transmembrane region" description="Helical" evidence="12">
    <location>
        <begin position="323"/>
        <end position="342"/>
    </location>
</feature>
<evidence type="ECO:0000256" key="5">
    <source>
        <dbReference type="ARBA" id="ARBA00022448"/>
    </source>
</evidence>
<keyword evidence="10 12" id="KW-0472">Membrane</keyword>
<keyword evidence="14" id="KW-1185">Reference proteome</keyword>
<keyword evidence="6" id="KW-1003">Cell membrane</keyword>
<feature type="transmembrane region" description="Helical" evidence="12">
    <location>
        <begin position="103"/>
        <end position="126"/>
    </location>
</feature>
<evidence type="ECO:0000313" key="14">
    <source>
        <dbReference type="Proteomes" id="UP000027341"/>
    </source>
</evidence>
<dbReference type="EMBL" id="JMIU01000001">
    <property type="protein sequence ID" value="KDN96673.1"/>
    <property type="molecule type" value="Genomic_DNA"/>
</dbReference>
<keyword evidence="9 12" id="KW-1133">Transmembrane helix</keyword>
<evidence type="ECO:0000256" key="2">
    <source>
        <dbReference type="ARBA" id="ARBA00004429"/>
    </source>
</evidence>
<dbReference type="STRING" id="28885.EI16_10505"/>
<dbReference type="GO" id="GO:0055085">
    <property type="term" value="P:transmembrane transport"/>
    <property type="evidence" value="ECO:0007669"/>
    <property type="project" value="InterPro"/>
</dbReference>
<dbReference type="GO" id="GO:0043190">
    <property type="term" value="C:ATP-binding cassette (ABC) transporter complex"/>
    <property type="evidence" value="ECO:0007669"/>
    <property type="project" value="InterPro"/>
</dbReference>
<protein>
    <recommendedName>
        <fullName evidence="4">Lipopolysaccharide export system permease protein LptF</fullName>
    </recommendedName>
</protein>
<evidence type="ECO:0000256" key="7">
    <source>
        <dbReference type="ARBA" id="ARBA00022519"/>
    </source>
</evidence>
<feature type="transmembrane region" description="Helical" evidence="12">
    <location>
        <begin position="294"/>
        <end position="311"/>
    </location>
</feature>